<evidence type="ECO:0000256" key="5">
    <source>
        <dbReference type="PROSITE-ProRule" id="PRU01240"/>
    </source>
</evidence>
<dbReference type="PROSITE" id="PS51892">
    <property type="entry name" value="SUBTILASE"/>
    <property type="match status" value="1"/>
</dbReference>
<sequence length="409" mass="43989">MKTILFLLAVLCYTSAYRAPIMNEYSKTAIPNEYIVVFNESASSDAVLKHMKTLPTHLHTTSDFVIGKFRGYGVKAANKSHLEHVRSDPIVKYVEPNMQVKAFSCAEQKGAPWGLARTSTLIPDSDPESDSDSDWKELNPDLLYEHDTTGGQDVTVYVIDTGIRTTHEDFTYNGEQQAKWGTSTVMDPDTEEDLNGHGTHVAGTIIGQHYGIAKRATAIAVQVLNANGFGSNTGVIKGMEWVVKEHQKAGKKTSIANMSLGGGFTLAMNEAVDSMFAAGVLLVAAAGNDNADACNYSPASAENAVTVGCTDINDSSCYFSNWGKCNDIYAPGLNIESTWIDGDSATKTISGTSMSSPHVAGVAAVLLSEDNDLTPEELANKLKELGAKNQISNIPSETVNLLLFNDCQQ</sequence>
<evidence type="ECO:0000259" key="9">
    <source>
        <dbReference type="Pfam" id="PF00082"/>
    </source>
</evidence>
<dbReference type="InterPro" id="IPR036852">
    <property type="entry name" value="Peptidase_S8/S53_dom_sf"/>
</dbReference>
<evidence type="ECO:0000313" key="10">
    <source>
        <dbReference type="Proteomes" id="UP000085678"/>
    </source>
</evidence>
<dbReference type="SUPFAM" id="SSF52743">
    <property type="entry name" value="Subtilisin-like"/>
    <property type="match status" value="1"/>
</dbReference>
<dbReference type="Gene3D" id="3.30.70.80">
    <property type="entry name" value="Peptidase S8 propeptide/proteinase inhibitor I9"/>
    <property type="match status" value="1"/>
</dbReference>
<dbReference type="Gene3D" id="3.40.50.200">
    <property type="entry name" value="Peptidase S8/S53 domain"/>
    <property type="match status" value="1"/>
</dbReference>
<evidence type="ECO:0000256" key="8">
    <source>
        <dbReference type="SAM" id="SignalP"/>
    </source>
</evidence>
<evidence type="ECO:0000313" key="11">
    <source>
        <dbReference type="RefSeq" id="XP_013397020.1"/>
    </source>
</evidence>
<dbReference type="FunFam" id="3.40.50.200:FF:000007">
    <property type="entry name" value="Subtilisin-like serine protease"/>
    <property type="match status" value="1"/>
</dbReference>
<dbReference type="InParanoid" id="A0A1S3IFH6"/>
<dbReference type="InterPro" id="IPR023827">
    <property type="entry name" value="Peptidase_S8_Asp-AS"/>
</dbReference>
<keyword evidence="2 5" id="KW-0645">Protease</keyword>
<evidence type="ECO:0000256" key="4">
    <source>
        <dbReference type="ARBA" id="ARBA00022825"/>
    </source>
</evidence>
<evidence type="ECO:0000256" key="6">
    <source>
        <dbReference type="RuleBase" id="RU003355"/>
    </source>
</evidence>
<accession>A0A1S3IFH6</accession>
<dbReference type="PROSITE" id="PS00138">
    <property type="entry name" value="SUBTILASE_SER"/>
    <property type="match status" value="1"/>
</dbReference>
<name>A0A1S3IFH6_LINAN</name>
<evidence type="ECO:0000256" key="2">
    <source>
        <dbReference type="ARBA" id="ARBA00022670"/>
    </source>
</evidence>
<dbReference type="InterPro" id="IPR037045">
    <property type="entry name" value="S8pro/Inhibitor_I9_sf"/>
</dbReference>
<gene>
    <name evidence="11" type="primary">LOC106163865</name>
</gene>
<organism evidence="10 11">
    <name type="scientific">Lingula anatina</name>
    <name type="common">Brachiopod</name>
    <name type="synonym">Lingula unguis</name>
    <dbReference type="NCBI Taxonomy" id="7574"/>
    <lineage>
        <taxon>Eukaryota</taxon>
        <taxon>Metazoa</taxon>
        <taxon>Spiralia</taxon>
        <taxon>Lophotrochozoa</taxon>
        <taxon>Brachiopoda</taxon>
        <taxon>Linguliformea</taxon>
        <taxon>Lingulata</taxon>
        <taxon>Lingulida</taxon>
        <taxon>Linguloidea</taxon>
        <taxon>Lingulidae</taxon>
        <taxon>Lingula</taxon>
    </lineage>
</organism>
<dbReference type="GO" id="GO:0004252">
    <property type="term" value="F:serine-type endopeptidase activity"/>
    <property type="evidence" value="ECO:0007669"/>
    <property type="project" value="UniProtKB-UniRule"/>
</dbReference>
<dbReference type="PANTHER" id="PTHR43806:SF11">
    <property type="entry name" value="CEREVISIN-RELATED"/>
    <property type="match status" value="1"/>
</dbReference>
<feature type="active site" description="Charge relay system" evidence="5">
    <location>
        <position position="160"/>
    </location>
</feature>
<feature type="region of interest" description="Disordered" evidence="7">
    <location>
        <begin position="117"/>
        <end position="136"/>
    </location>
</feature>
<dbReference type="AlphaFoldDB" id="A0A1S3IFH6"/>
<keyword evidence="10" id="KW-1185">Reference proteome</keyword>
<dbReference type="GO" id="GO:0006508">
    <property type="term" value="P:proteolysis"/>
    <property type="evidence" value="ECO:0007669"/>
    <property type="project" value="UniProtKB-KW"/>
</dbReference>
<feature type="active site" description="Charge relay system" evidence="5">
    <location>
        <position position="353"/>
    </location>
</feature>
<reference evidence="11" key="1">
    <citation type="submission" date="2025-08" db="UniProtKB">
        <authorList>
            <consortium name="RefSeq"/>
        </authorList>
    </citation>
    <scope>IDENTIFICATION</scope>
    <source>
        <tissue evidence="11">Gonads</tissue>
    </source>
</reference>
<evidence type="ECO:0000256" key="3">
    <source>
        <dbReference type="ARBA" id="ARBA00022801"/>
    </source>
</evidence>
<evidence type="ECO:0000256" key="7">
    <source>
        <dbReference type="SAM" id="MobiDB-lite"/>
    </source>
</evidence>
<dbReference type="PROSITE" id="PS00136">
    <property type="entry name" value="SUBTILASE_ASP"/>
    <property type="match status" value="1"/>
</dbReference>
<dbReference type="InterPro" id="IPR034193">
    <property type="entry name" value="PCSK9_ProteinaseK-like"/>
</dbReference>
<dbReference type="OrthoDB" id="206201at2759"/>
<feature type="signal peptide" evidence="8">
    <location>
        <begin position="1"/>
        <end position="16"/>
    </location>
</feature>
<evidence type="ECO:0000256" key="1">
    <source>
        <dbReference type="ARBA" id="ARBA00011073"/>
    </source>
</evidence>
<dbReference type="RefSeq" id="XP_013397020.1">
    <property type="nucleotide sequence ID" value="XM_013541566.1"/>
</dbReference>
<dbReference type="CDD" id="cd04077">
    <property type="entry name" value="Peptidases_S8_PCSK9_ProteinaseK_like"/>
    <property type="match status" value="1"/>
</dbReference>
<dbReference type="InterPro" id="IPR015500">
    <property type="entry name" value="Peptidase_S8_subtilisin-rel"/>
</dbReference>
<protein>
    <submittedName>
        <fullName evidence="11">Subtilisin-like protease 8</fullName>
    </submittedName>
</protein>
<dbReference type="PRINTS" id="PR00723">
    <property type="entry name" value="SUBTILISIN"/>
</dbReference>
<dbReference type="InterPro" id="IPR023828">
    <property type="entry name" value="Peptidase_S8_Ser-AS"/>
</dbReference>
<dbReference type="GeneID" id="106163865"/>
<dbReference type="PANTHER" id="PTHR43806">
    <property type="entry name" value="PEPTIDASE S8"/>
    <property type="match status" value="1"/>
</dbReference>
<dbReference type="Proteomes" id="UP000085678">
    <property type="component" value="Unplaced"/>
</dbReference>
<feature type="domain" description="Peptidase S8/S53" evidence="9">
    <location>
        <begin position="151"/>
        <end position="382"/>
    </location>
</feature>
<feature type="chain" id="PRO_5010219079" evidence="8">
    <location>
        <begin position="17"/>
        <end position="409"/>
    </location>
</feature>
<comment type="similarity">
    <text evidence="1 5 6">Belongs to the peptidase S8 family.</text>
</comment>
<proteinExistence type="inferred from homology"/>
<keyword evidence="3 5" id="KW-0378">Hydrolase</keyword>
<dbReference type="InterPro" id="IPR050131">
    <property type="entry name" value="Peptidase_S8_subtilisin-like"/>
</dbReference>
<dbReference type="KEGG" id="lak:106163865"/>
<keyword evidence="4 5" id="KW-0720">Serine protease</keyword>
<dbReference type="GO" id="GO:0005615">
    <property type="term" value="C:extracellular space"/>
    <property type="evidence" value="ECO:0007669"/>
    <property type="project" value="TreeGrafter"/>
</dbReference>
<dbReference type="Pfam" id="PF00082">
    <property type="entry name" value="Peptidase_S8"/>
    <property type="match status" value="1"/>
</dbReference>
<dbReference type="InterPro" id="IPR000209">
    <property type="entry name" value="Peptidase_S8/S53_dom"/>
</dbReference>
<keyword evidence="8" id="KW-0732">Signal</keyword>
<dbReference type="SUPFAM" id="SSF54897">
    <property type="entry name" value="Protease propeptides/inhibitors"/>
    <property type="match status" value="1"/>
</dbReference>
<feature type="active site" description="Charge relay system" evidence="5">
    <location>
        <position position="197"/>
    </location>
</feature>